<evidence type="ECO:0000256" key="2">
    <source>
        <dbReference type="ARBA" id="ARBA00019110"/>
    </source>
</evidence>
<evidence type="ECO:0000256" key="1">
    <source>
        <dbReference type="ARBA" id="ARBA00012831"/>
    </source>
</evidence>
<dbReference type="SUPFAM" id="SSF55681">
    <property type="entry name" value="Class II aaRS and biotin synthetases"/>
    <property type="match status" value="1"/>
</dbReference>
<dbReference type="InterPro" id="IPR045864">
    <property type="entry name" value="aa-tRNA-synth_II/BPL/LPL"/>
</dbReference>
<proteinExistence type="predicted"/>
<dbReference type="Gene3D" id="3.30.930.10">
    <property type="entry name" value="Bira Bifunctional Protein, Domain 2"/>
    <property type="match status" value="1"/>
</dbReference>
<dbReference type="AlphaFoldDB" id="A0A0G0WV79"/>
<evidence type="ECO:0000256" key="6">
    <source>
        <dbReference type="ARBA" id="ARBA00022917"/>
    </source>
</evidence>
<dbReference type="PRINTS" id="PR01046">
    <property type="entry name" value="TRNASYNTHPRO"/>
</dbReference>
<dbReference type="InterPro" id="IPR004154">
    <property type="entry name" value="Anticodon-bd"/>
</dbReference>
<keyword evidence="4" id="KW-0547">Nucleotide-binding</keyword>
<evidence type="ECO:0000256" key="8">
    <source>
        <dbReference type="ARBA" id="ARBA00029731"/>
    </source>
</evidence>
<dbReference type="SUPFAM" id="SSF52954">
    <property type="entry name" value="Class II aaRS ABD-related"/>
    <property type="match status" value="1"/>
</dbReference>
<dbReference type="InterPro" id="IPR006195">
    <property type="entry name" value="aa-tRNA-synth_II"/>
</dbReference>
<dbReference type="InterPro" id="IPR002314">
    <property type="entry name" value="aa-tRNA-synt_IIb"/>
</dbReference>
<comment type="caution">
    <text evidence="11">The sequence shown here is derived from an EMBL/GenBank/DDBJ whole genome shotgun (WGS) entry which is preliminary data.</text>
</comment>
<evidence type="ECO:0000313" key="12">
    <source>
        <dbReference type="Proteomes" id="UP000034163"/>
    </source>
</evidence>
<reference evidence="11 12" key="1">
    <citation type="journal article" date="2015" name="Nature">
        <title>rRNA introns, odd ribosomes, and small enigmatic genomes across a large radiation of phyla.</title>
        <authorList>
            <person name="Brown C.T."/>
            <person name="Hug L.A."/>
            <person name="Thomas B.C."/>
            <person name="Sharon I."/>
            <person name="Castelle C.J."/>
            <person name="Singh A."/>
            <person name="Wilkins M.J."/>
            <person name="Williams K.H."/>
            <person name="Banfield J.F."/>
        </authorList>
    </citation>
    <scope>NUCLEOTIDE SEQUENCE [LARGE SCALE GENOMIC DNA]</scope>
</reference>
<dbReference type="CDD" id="cd00861">
    <property type="entry name" value="ProRS_anticodon_short"/>
    <property type="match status" value="1"/>
</dbReference>
<evidence type="ECO:0000256" key="9">
    <source>
        <dbReference type="ARBA" id="ARBA00047671"/>
    </source>
</evidence>
<sequence>MLYSTLLGKTKKEAPKDETSLNAQLLIRGGFVQKEMAGAYIYMPLGLKVLEKLTQIIREEIEAIEGQEVLMTTLQNPETWKKTGRWDDRVVDVWFKSKLATGADVGLANTHEEPLTELLTKYVQSYKDLPLYIFQFQNKLRNELRAKSGLLRAREFIMKDLYSFNRSEEELNAFYELAKQAYYNIFNRAGIGDSTYITFASGGAFSKFSHEYQTTCETGEDTIYLDREKRIAINKEVYFDDVIEDLGLDKNSLEEVKAIEVGNIFKLKTRFSEPLGLTYTDEDGTEKPVYMGSYGIGLGRLMATIVELCNDEKGIIWPENVAPYRFHILGLNLDDPEVKEKADNVYATLLEGSVEVLYDDRMDVSAGEKFSDADLIGIPYRVVISKKTGNQLEIKKRNEANSEILTIEEFQKLAGS</sequence>
<keyword evidence="3" id="KW-0436">Ligase</keyword>
<feature type="domain" description="Aminoacyl-transfer RNA synthetases class-II family profile" evidence="10">
    <location>
        <begin position="38"/>
        <end position="318"/>
    </location>
</feature>
<dbReference type="PROSITE" id="PS50862">
    <property type="entry name" value="AA_TRNA_LIGASE_II"/>
    <property type="match status" value="1"/>
</dbReference>
<dbReference type="GO" id="GO:0004827">
    <property type="term" value="F:proline-tRNA ligase activity"/>
    <property type="evidence" value="ECO:0007669"/>
    <property type="project" value="UniProtKB-EC"/>
</dbReference>
<dbReference type="EC" id="6.1.1.15" evidence="1"/>
<protein>
    <recommendedName>
        <fullName evidence="2">Proline--tRNA ligase</fullName>
        <ecNumber evidence="1">6.1.1.15</ecNumber>
    </recommendedName>
    <alternativeName>
        <fullName evidence="8">Prolyl-tRNA synthetase</fullName>
    </alternativeName>
</protein>
<organism evidence="11 12">
    <name type="scientific">candidate division WWE3 bacterium GW2011_GWB1_41_6</name>
    <dbReference type="NCBI Taxonomy" id="1619112"/>
    <lineage>
        <taxon>Bacteria</taxon>
        <taxon>Katanobacteria</taxon>
    </lineage>
</organism>
<dbReference type="InterPro" id="IPR050062">
    <property type="entry name" value="Pro-tRNA_synthetase"/>
</dbReference>
<comment type="catalytic activity">
    <reaction evidence="9">
        <text>tRNA(Pro) + L-proline + ATP = L-prolyl-tRNA(Pro) + AMP + diphosphate</text>
        <dbReference type="Rhea" id="RHEA:14305"/>
        <dbReference type="Rhea" id="RHEA-COMP:9700"/>
        <dbReference type="Rhea" id="RHEA-COMP:9702"/>
        <dbReference type="ChEBI" id="CHEBI:30616"/>
        <dbReference type="ChEBI" id="CHEBI:33019"/>
        <dbReference type="ChEBI" id="CHEBI:60039"/>
        <dbReference type="ChEBI" id="CHEBI:78442"/>
        <dbReference type="ChEBI" id="CHEBI:78532"/>
        <dbReference type="ChEBI" id="CHEBI:456215"/>
        <dbReference type="EC" id="6.1.1.15"/>
    </reaction>
</comment>
<dbReference type="Pfam" id="PF00587">
    <property type="entry name" value="tRNA-synt_2b"/>
    <property type="match status" value="1"/>
</dbReference>
<dbReference type="InterPro" id="IPR044140">
    <property type="entry name" value="ProRS_anticodon_short"/>
</dbReference>
<evidence type="ECO:0000259" key="10">
    <source>
        <dbReference type="PROSITE" id="PS50862"/>
    </source>
</evidence>
<keyword evidence="6" id="KW-0648">Protein biosynthesis</keyword>
<dbReference type="PANTHER" id="PTHR42753:SF2">
    <property type="entry name" value="PROLINE--TRNA LIGASE"/>
    <property type="match status" value="1"/>
</dbReference>
<gene>
    <name evidence="11" type="ORF">UU72_C0015G0010</name>
</gene>
<dbReference type="Gene3D" id="3.40.50.800">
    <property type="entry name" value="Anticodon-binding domain"/>
    <property type="match status" value="1"/>
</dbReference>
<evidence type="ECO:0000256" key="3">
    <source>
        <dbReference type="ARBA" id="ARBA00022598"/>
    </source>
</evidence>
<dbReference type="GO" id="GO:0005524">
    <property type="term" value="F:ATP binding"/>
    <property type="evidence" value="ECO:0007669"/>
    <property type="project" value="UniProtKB-KW"/>
</dbReference>
<dbReference type="EMBL" id="LCBS01000015">
    <property type="protein sequence ID" value="KKS16659.1"/>
    <property type="molecule type" value="Genomic_DNA"/>
</dbReference>
<dbReference type="GO" id="GO:0006433">
    <property type="term" value="P:prolyl-tRNA aminoacylation"/>
    <property type="evidence" value="ECO:0007669"/>
    <property type="project" value="InterPro"/>
</dbReference>
<name>A0A0G0WV79_UNCKA</name>
<accession>A0A0G0WV79</accession>
<keyword evidence="5" id="KW-0067">ATP-binding</keyword>
<dbReference type="PANTHER" id="PTHR42753">
    <property type="entry name" value="MITOCHONDRIAL RIBOSOME PROTEIN L39/PROLYL-TRNA LIGASE FAMILY MEMBER"/>
    <property type="match status" value="1"/>
</dbReference>
<evidence type="ECO:0000313" key="11">
    <source>
        <dbReference type="EMBL" id="KKS16659.1"/>
    </source>
</evidence>
<evidence type="ECO:0000256" key="5">
    <source>
        <dbReference type="ARBA" id="ARBA00022840"/>
    </source>
</evidence>
<keyword evidence="7 11" id="KW-0030">Aminoacyl-tRNA synthetase</keyword>
<dbReference type="GO" id="GO:0005829">
    <property type="term" value="C:cytosol"/>
    <property type="evidence" value="ECO:0007669"/>
    <property type="project" value="TreeGrafter"/>
</dbReference>
<evidence type="ECO:0000256" key="4">
    <source>
        <dbReference type="ARBA" id="ARBA00022741"/>
    </source>
</evidence>
<dbReference type="PATRIC" id="fig|1619112.3.peg.616"/>
<dbReference type="Proteomes" id="UP000034163">
    <property type="component" value="Unassembled WGS sequence"/>
</dbReference>
<dbReference type="InterPro" id="IPR036621">
    <property type="entry name" value="Anticodon-bd_dom_sf"/>
</dbReference>
<dbReference type="InterPro" id="IPR002316">
    <property type="entry name" value="Pro-tRNA-ligase_IIa"/>
</dbReference>
<evidence type="ECO:0000256" key="7">
    <source>
        <dbReference type="ARBA" id="ARBA00023146"/>
    </source>
</evidence>
<dbReference type="Pfam" id="PF03129">
    <property type="entry name" value="HGTP_anticodon"/>
    <property type="match status" value="1"/>
</dbReference>